<dbReference type="RefSeq" id="WP_229114530.1">
    <property type="nucleotide sequence ID" value="NZ_CP064787.1"/>
</dbReference>
<keyword evidence="1" id="KW-0472">Membrane</keyword>
<sequence length="340" mass="36572">MGTDRAIRGATPVVGNVLLVAVVIVIGVVLVTLSFSFLEGTGAPSAEASFEYEQTPVGLEMTATAIGTDVTVQLNGRPVATIEAGDAGESVIVPTAPGDRITVVSRDREKSVLVDRTIDDREEVGDFIAYYTFEAGSGDALLDRSNNDNNASLKGDKTGWTGNSYDFTGNDYFEVTKLNAPVYEVSEFTFAVTYKTDSGTAKQELAEHISGSDNWGVEIKPCENWNSCDGDKTDTHNPNFFADESGGSQSGQIFGGPEPVGQKQVVVGTYNGSTTEIYIDGEPKATDSFNSEISMGDFFIGTDAESSGNRDNFDGEIYEIRLYYTAFDDQQVRVLTEAME</sequence>
<dbReference type="GeneID" id="68854274"/>
<dbReference type="Pfam" id="PF13385">
    <property type="entry name" value="Laminin_G_3"/>
    <property type="match status" value="1"/>
</dbReference>
<gene>
    <name evidence="2" type="ORF">HSR121_0631</name>
</gene>
<evidence type="ECO:0000313" key="3">
    <source>
        <dbReference type="Proteomes" id="UP000663525"/>
    </source>
</evidence>
<feature type="transmembrane region" description="Helical" evidence="1">
    <location>
        <begin position="12"/>
        <end position="38"/>
    </location>
</feature>
<dbReference type="EMBL" id="CP064787">
    <property type="protein sequence ID" value="QSG04986.1"/>
    <property type="molecule type" value="Genomic_DNA"/>
</dbReference>
<keyword evidence="1" id="KW-1133">Transmembrane helix</keyword>
<dbReference type="InterPro" id="IPR013320">
    <property type="entry name" value="ConA-like_dom_sf"/>
</dbReference>
<dbReference type="AlphaFoldDB" id="A0A897N3U6"/>
<protein>
    <submittedName>
        <fullName evidence="2">LamG-like jellyroll fold domain</fullName>
    </submittedName>
</protein>
<proteinExistence type="predicted"/>
<accession>A0A897N3U6</accession>
<name>A0A897N3U6_9EURY</name>
<evidence type="ECO:0000313" key="2">
    <source>
        <dbReference type="EMBL" id="QSG04986.1"/>
    </source>
</evidence>
<dbReference type="Proteomes" id="UP000663525">
    <property type="component" value="Chromosome"/>
</dbReference>
<organism evidence="2 3">
    <name type="scientific">Halapricum desulfuricans</name>
    <dbReference type="NCBI Taxonomy" id="2841257"/>
    <lineage>
        <taxon>Archaea</taxon>
        <taxon>Methanobacteriati</taxon>
        <taxon>Methanobacteriota</taxon>
        <taxon>Stenosarchaea group</taxon>
        <taxon>Halobacteria</taxon>
        <taxon>Halobacteriales</taxon>
        <taxon>Haloarculaceae</taxon>
        <taxon>Halapricum</taxon>
    </lineage>
</organism>
<reference evidence="2" key="1">
    <citation type="submission" date="2020-11" db="EMBL/GenBank/DDBJ databases">
        <title>Carbohydrate-dependent, anaerobic sulfur respiration: A novel catabolism in halophilic archaea.</title>
        <authorList>
            <person name="Sorokin D.Y."/>
            <person name="Messina E."/>
            <person name="Smedile F."/>
            <person name="La Cono V."/>
            <person name="Hallsworth J.E."/>
            <person name="Yakimov M.M."/>
        </authorList>
    </citation>
    <scope>NUCLEOTIDE SEQUENCE</scope>
    <source>
        <strain evidence="2">HSR12-1</strain>
    </source>
</reference>
<evidence type="ECO:0000256" key="1">
    <source>
        <dbReference type="SAM" id="Phobius"/>
    </source>
</evidence>
<dbReference type="Gene3D" id="2.60.120.200">
    <property type="match status" value="1"/>
</dbReference>
<dbReference type="SUPFAM" id="SSF49899">
    <property type="entry name" value="Concanavalin A-like lectins/glucanases"/>
    <property type="match status" value="1"/>
</dbReference>
<keyword evidence="1" id="KW-0812">Transmembrane</keyword>